<dbReference type="EMBL" id="JANBOJ010000119">
    <property type="protein sequence ID" value="KAJ1722295.1"/>
    <property type="molecule type" value="Genomic_DNA"/>
</dbReference>
<organism evidence="7 8">
    <name type="scientific">Coemansia erecta</name>
    <dbReference type="NCBI Taxonomy" id="147472"/>
    <lineage>
        <taxon>Eukaryota</taxon>
        <taxon>Fungi</taxon>
        <taxon>Fungi incertae sedis</taxon>
        <taxon>Zoopagomycota</taxon>
        <taxon>Kickxellomycotina</taxon>
        <taxon>Kickxellomycetes</taxon>
        <taxon>Kickxellales</taxon>
        <taxon>Kickxellaceae</taxon>
        <taxon>Coemansia</taxon>
    </lineage>
</organism>
<feature type="transmembrane region" description="Helical" evidence="6">
    <location>
        <begin position="145"/>
        <end position="166"/>
    </location>
</feature>
<evidence type="ECO:0000256" key="4">
    <source>
        <dbReference type="ARBA" id="ARBA00022989"/>
    </source>
</evidence>
<evidence type="ECO:0000256" key="2">
    <source>
        <dbReference type="ARBA" id="ARBA00005268"/>
    </source>
</evidence>
<keyword evidence="8" id="KW-1185">Reference proteome</keyword>
<feature type="transmembrane region" description="Helical" evidence="6">
    <location>
        <begin position="12"/>
        <end position="30"/>
    </location>
</feature>
<evidence type="ECO:0000313" key="8">
    <source>
        <dbReference type="Proteomes" id="UP001149813"/>
    </source>
</evidence>
<proteinExistence type="inferred from homology"/>
<dbReference type="Gene3D" id="1.10.3720.10">
    <property type="entry name" value="MetI-like"/>
    <property type="match status" value="1"/>
</dbReference>
<keyword evidence="5 6" id="KW-0472">Membrane</keyword>
<comment type="subcellular location">
    <subcellularLocation>
        <location evidence="1">Membrane</location>
        <topology evidence="1">Multi-pass membrane protein</topology>
    </subcellularLocation>
</comment>
<sequence>MYHMLNEVAEPLSWTNVAIAASLLLVNVGVSSTLKLRLEKQIIVAGVRCFVQLTVLGLVLKRVFATNNPLLVLGIAAVEKRIGVLGGLAALEVSEWKSKRRIKGMFWISFFAICGSSLAVGLLGAKYAMNFNPPLSASKFIPTMGMVYGNTMVGAALSMDAVLTWADTRRDTVEAMLCFGASRWEALRPIVVEAARTAMIPSITAVSITGLISIPGMMSGQILGGADVMDAARYQQVVMFMIAASVALGVVSASVAVAFVVVDGTPMLRTERITISGVDGSSRVKTSAGQRTPEGLRRSCRSVVRMKTWKSVADSVE</sequence>
<feature type="transmembrane region" description="Helical" evidence="6">
    <location>
        <begin position="198"/>
        <end position="218"/>
    </location>
</feature>
<dbReference type="Pfam" id="PF03649">
    <property type="entry name" value="UPF0014"/>
    <property type="match status" value="1"/>
</dbReference>
<evidence type="ECO:0000256" key="6">
    <source>
        <dbReference type="SAM" id="Phobius"/>
    </source>
</evidence>
<evidence type="ECO:0000256" key="3">
    <source>
        <dbReference type="ARBA" id="ARBA00022692"/>
    </source>
</evidence>
<feature type="transmembrane region" description="Helical" evidence="6">
    <location>
        <begin position="42"/>
        <end position="64"/>
    </location>
</feature>
<keyword evidence="4 6" id="KW-1133">Transmembrane helix</keyword>
<comment type="similarity">
    <text evidence="2">Belongs to the UPF0014 family.</text>
</comment>
<evidence type="ECO:0000256" key="1">
    <source>
        <dbReference type="ARBA" id="ARBA00004141"/>
    </source>
</evidence>
<feature type="transmembrane region" description="Helical" evidence="6">
    <location>
        <begin position="238"/>
        <end position="262"/>
    </location>
</feature>
<dbReference type="PANTHER" id="PTHR30028:SF0">
    <property type="entry name" value="PROTEIN ALUMINUM SENSITIVE 3"/>
    <property type="match status" value="1"/>
</dbReference>
<comment type="caution">
    <text evidence="7">The sequence shown here is derived from an EMBL/GenBank/DDBJ whole genome shotgun (WGS) entry which is preliminary data.</text>
</comment>
<dbReference type="GO" id="GO:0005886">
    <property type="term" value="C:plasma membrane"/>
    <property type="evidence" value="ECO:0007669"/>
    <property type="project" value="TreeGrafter"/>
</dbReference>
<evidence type="ECO:0000313" key="7">
    <source>
        <dbReference type="EMBL" id="KAJ1722295.1"/>
    </source>
</evidence>
<accession>A0A9W7Y2F9</accession>
<evidence type="ECO:0000256" key="5">
    <source>
        <dbReference type="ARBA" id="ARBA00023136"/>
    </source>
</evidence>
<dbReference type="PANTHER" id="PTHR30028">
    <property type="entry name" value="UPF0014 INNER MEMBRANE PROTEIN YBBM-RELATED"/>
    <property type="match status" value="1"/>
</dbReference>
<dbReference type="InterPro" id="IPR035906">
    <property type="entry name" value="MetI-like_sf"/>
</dbReference>
<keyword evidence="3 6" id="KW-0812">Transmembrane</keyword>
<dbReference type="InterPro" id="IPR005226">
    <property type="entry name" value="UPF0014_fam"/>
</dbReference>
<dbReference type="Proteomes" id="UP001149813">
    <property type="component" value="Unassembled WGS sequence"/>
</dbReference>
<gene>
    <name evidence="7" type="ORF">LPJ53_003280</name>
</gene>
<reference evidence="7" key="1">
    <citation type="submission" date="2022-07" db="EMBL/GenBank/DDBJ databases">
        <title>Phylogenomic reconstructions and comparative analyses of Kickxellomycotina fungi.</title>
        <authorList>
            <person name="Reynolds N.K."/>
            <person name="Stajich J.E."/>
            <person name="Barry K."/>
            <person name="Grigoriev I.V."/>
            <person name="Crous P."/>
            <person name="Smith M.E."/>
        </authorList>
    </citation>
    <scope>NUCLEOTIDE SEQUENCE</scope>
    <source>
        <strain evidence="7">NBRC 32514</strain>
    </source>
</reference>
<dbReference type="OrthoDB" id="432685at2759"/>
<dbReference type="AlphaFoldDB" id="A0A9W7Y2F9"/>
<protein>
    <submittedName>
        <fullName evidence="7">Uncharacterized protein</fullName>
    </submittedName>
</protein>
<name>A0A9W7Y2F9_9FUNG</name>
<feature type="transmembrane region" description="Helical" evidence="6">
    <location>
        <begin position="105"/>
        <end position="125"/>
    </location>
</feature>